<dbReference type="AlphaFoldDB" id="A0A0B7FK82"/>
<feature type="compositionally biased region" description="Basic residues" evidence="1">
    <location>
        <begin position="358"/>
        <end position="369"/>
    </location>
</feature>
<evidence type="ECO:0000313" key="2">
    <source>
        <dbReference type="EMBL" id="CEL58065.1"/>
    </source>
</evidence>
<feature type="region of interest" description="Disordered" evidence="1">
    <location>
        <begin position="484"/>
        <end position="506"/>
    </location>
</feature>
<dbReference type="OrthoDB" id="3238797at2759"/>
<name>A0A0B7FK82_THACB</name>
<evidence type="ECO:0000256" key="1">
    <source>
        <dbReference type="SAM" id="MobiDB-lite"/>
    </source>
</evidence>
<protein>
    <submittedName>
        <fullName evidence="2">Uncharacterized protein</fullName>
    </submittedName>
</protein>
<evidence type="ECO:0000313" key="3">
    <source>
        <dbReference type="Proteomes" id="UP000059188"/>
    </source>
</evidence>
<feature type="compositionally biased region" description="Polar residues" evidence="1">
    <location>
        <begin position="188"/>
        <end position="213"/>
    </location>
</feature>
<proteinExistence type="predicted"/>
<dbReference type="Proteomes" id="UP000059188">
    <property type="component" value="Unassembled WGS sequence"/>
</dbReference>
<dbReference type="EMBL" id="LN679102">
    <property type="protein sequence ID" value="CEL58065.1"/>
    <property type="molecule type" value="Genomic_DNA"/>
</dbReference>
<feature type="region of interest" description="Disordered" evidence="1">
    <location>
        <begin position="347"/>
        <end position="384"/>
    </location>
</feature>
<organism evidence="2 3">
    <name type="scientific">Thanatephorus cucumeris (strain AG1-IB / isolate 7/3/14)</name>
    <name type="common">Lettuce bottom rot fungus</name>
    <name type="synonym">Rhizoctonia solani</name>
    <dbReference type="NCBI Taxonomy" id="1108050"/>
    <lineage>
        <taxon>Eukaryota</taxon>
        <taxon>Fungi</taxon>
        <taxon>Dikarya</taxon>
        <taxon>Basidiomycota</taxon>
        <taxon>Agaricomycotina</taxon>
        <taxon>Agaricomycetes</taxon>
        <taxon>Cantharellales</taxon>
        <taxon>Ceratobasidiaceae</taxon>
        <taxon>Rhizoctonia</taxon>
        <taxon>Rhizoctonia solani AG-1</taxon>
    </lineage>
</organism>
<gene>
    <name evidence="2" type="ORF">RSOLAG1IB_02810</name>
</gene>
<feature type="region of interest" description="Disordered" evidence="1">
    <location>
        <begin position="184"/>
        <end position="213"/>
    </location>
</feature>
<feature type="region of interest" description="Disordered" evidence="1">
    <location>
        <begin position="1"/>
        <end position="27"/>
    </location>
</feature>
<sequence length="506" mass="55437">MTSALVMRSYPNSSHAPGPYSTSTPRATSISVAQARSHRLAEQDQPWSTPQTQGVFDTFAEDSVAFSFGYGSPLDDSCTDNGSGAAHYNDGFVPAPASYGYTSTNIVLDTSFPPAFASPSTPQDHPPSHSQSQNSPRSARSYSSAESYHSAQYLTSSAGNTTVSSNSFSNPYPQMTPYARTAEIPSEPSHTNASLTSMQPHYPTTQFQPDFDEQYSTTFGGACHSNGVLEPAHFEGLNTLRVQPAYNDQPSCYPAYDDRRGSVAGTFPGHFPGHRSSELQINSNNNCNRQAEQRASAASPSYGVPPTAHIPSPFQAPPIQELTSLQRHEAGSTKSVRRRAGIMLHTQQCQQVEQTKHPQTRAHPSKGRRDKLTPTSDGSEESEDLLTKYKVAYERTRLQRDFYERAASSLVYQVDVLGGDPMQASRQASKGEDLDPKNARILIASLQHELENLRTKLIKTQKELYSLRQPCNGPSRNMSSGYFLEEDGDKSPLSAAPVTVYTHHRK</sequence>
<feature type="region of interest" description="Disordered" evidence="1">
    <location>
        <begin position="289"/>
        <end position="316"/>
    </location>
</feature>
<keyword evidence="3" id="KW-1185">Reference proteome</keyword>
<reference evidence="2 3" key="1">
    <citation type="submission" date="2014-11" db="EMBL/GenBank/DDBJ databases">
        <authorList>
            <person name="Wibberg Daniel"/>
        </authorList>
    </citation>
    <scope>NUCLEOTIDE SEQUENCE [LARGE SCALE GENOMIC DNA]</scope>
    <source>
        <strain evidence="2">Rhizoctonia solani AG1-IB 7/3/14</strain>
    </source>
</reference>
<feature type="compositionally biased region" description="Polar residues" evidence="1">
    <location>
        <begin position="10"/>
        <end position="27"/>
    </location>
</feature>
<feature type="region of interest" description="Disordered" evidence="1">
    <location>
        <begin position="113"/>
        <end position="146"/>
    </location>
</feature>
<accession>A0A0B7FK82</accession>